<evidence type="ECO:0000259" key="1">
    <source>
        <dbReference type="PROSITE" id="PS50112"/>
    </source>
</evidence>
<dbReference type="Gene3D" id="3.30.450.20">
    <property type="entry name" value="PAS domain"/>
    <property type="match status" value="3"/>
</dbReference>
<dbReference type="Pfam" id="PF00990">
    <property type="entry name" value="GGDEF"/>
    <property type="match status" value="1"/>
</dbReference>
<keyword evidence="4" id="KW-0378">Hydrolase</keyword>
<dbReference type="Proteomes" id="UP000190140">
    <property type="component" value="Unassembled WGS sequence"/>
</dbReference>
<proteinExistence type="predicted"/>
<dbReference type="AlphaFoldDB" id="A0A1V4I4R1"/>
<dbReference type="SUPFAM" id="SSF141868">
    <property type="entry name" value="EAL domain-like"/>
    <property type="match status" value="1"/>
</dbReference>
<evidence type="ECO:0000313" key="4">
    <source>
        <dbReference type="EMBL" id="OPJ54978.1"/>
    </source>
</evidence>
<evidence type="ECO:0000259" key="2">
    <source>
        <dbReference type="PROSITE" id="PS50883"/>
    </source>
</evidence>
<dbReference type="CDD" id="cd01949">
    <property type="entry name" value="GGDEF"/>
    <property type="match status" value="1"/>
</dbReference>
<dbReference type="SMART" id="SM00267">
    <property type="entry name" value="GGDEF"/>
    <property type="match status" value="1"/>
</dbReference>
<dbReference type="NCBIfam" id="TIGR00254">
    <property type="entry name" value="GGDEF"/>
    <property type="match status" value="1"/>
</dbReference>
<dbReference type="InterPro" id="IPR000160">
    <property type="entry name" value="GGDEF_dom"/>
</dbReference>
<dbReference type="Gene3D" id="3.30.70.270">
    <property type="match status" value="1"/>
</dbReference>
<dbReference type="PANTHER" id="PTHR44757">
    <property type="entry name" value="DIGUANYLATE CYCLASE DGCP"/>
    <property type="match status" value="1"/>
</dbReference>
<reference evidence="4 5" key="1">
    <citation type="submission" date="2017-03" db="EMBL/GenBank/DDBJ databases">
        <title>Genome sequence of Clostridium thermoalcaliphilum DSM 7309.</title>
        <authorList>
            <person name="Poehlein A."/>
            <person name="Daniel R."/>
        </authorList>
    </citation>
    <scope>NUCLEOTIDE SEQUENCE [LARGE SCALE GENOMIC DNA]</scope>
    <source>
        <strain evidence="4 5">DSM 7309</strain>
    </source>
</reference>
<organism evidence="4 5">
    <name type="scientific">Alkalithermobacter paradoxus</name>
    <dbReference type="NCBI Taxonomy" id="29349"/>
    <lineage>
        <taxon>Bacteria</taxon>
        <taxon>Bacillati</taxon>
        <taxon>Bacillota</taxon>
        <taxon>Clostridia</taxon>
        <taxon>Peptostreptococcales</taxon>
        <taxon>Tepidibacteraceae</taxon>
        <taxon>Alkalithermobacter</taxon>
    </lineage>
</organism>
<dbReference type="CDD" id="cd01948">
    <property type="entry name" value="EAL"/>
    <property type="match status" value="1"/>
</dbReference>
<dbReference type="InterPro" id="IPR029787">
    <property type="entry name" value="Nucleotide_cyclase"/>
</dbReference>
<dbReference type="NCBIfam" id="TIGR00229">
    <property type="entry name" value="sensory_box"/>
    <property type="match status" value="3"/>
</dbReference>
<dbReference type="PANTHER" id="PTHR44757:SF2">
    <property type="entry name" value="BIOFILM ARCHITECTURE MAINTENANCE PROTEIN MBAA"/>
    <property type="match status" value="1"/>
</dbReference>
<dbReference type="InterPro" id="IPR035919">
    <property type="entry name" value="EAL_sf"/>
</dbReference>
<evidence type="ECO:0000313" key="5">
    <source>
        <dbReference type="Proteomes" id="UP000190140"/>
    </source>
</evidence>
<feature type="domain" description="PAS" evidence="1">
    <location>
        <begin position="136"/>
        <end position="179"/>
    </location>
</feature>
<dbReference type="SMART" id="SM00052">
    <property type="entry name" value="EAL"/>
    <property type="match status" value="1"/>
</dbReference>
<feature type="domain" description="EAL" evidence="2">
    <location>
        <begin position="555"/>
        <end position="808"/>
    </location>
</feature>
<feature type="domain" description="GGDEF" evidence="3">
    <location>
        <begin position="413"/>
        <end position="546"/>
    </location>
</feature>
<dbReference type="SUPFAM" id="SSF55073">
    <property type="entry name" value="Nucleotide cyclase"/>
    <property type="match status" value="1"/>
</dbReference>
<feature type="domain" description="PAS" evidence="1">
    <location>
        <begin position="259"/>
        <end position="304"/>
    </location>
</feature>
<protein>
    <submittedName>
        <fullName evidence="4">Cyclic di-GMP phosphodiesterase Gmr</fullName>
        <ecNumber evidence="4">3.1.4.52</ecNumber>
    </submittedName>
</protein>
<dbReference type="FunFam" id="3.20.20.450:FF:000001">
    <property type="entry name" value="Cyclic di-GMP phosphodiesterase yahA"/>
    <property type="match status" value="1"/>
</dbReference>
<dbReference type="EC" id="3.1.4.52" evidence="4"/>
<name>A0A1V4I4R1_9FIRM</name>
<dbReference type="PROSITE" id="PS50887">
    <property type="entry name" value="GGDEF"/>
    <property type="match status" value="1"/>
</dbReference>
<gene>
    <name evidence="4" type="primary">gmr</name>
    <name evidence="4" type="ORF">CLOTH_17900</name>
</gene>
<dbReference type="OrthoDB" id="9759607at2"/>
<dbReference type="InterPro" id="IPR043128">
    <property type="entry name" value="Rev_trsase/Diguanyl_cyclase"/>
</dbReference>
<keyword evidence="5" id="KW-1185">Reference proteome</keyword>
<dbReference type="EMBL" id="MZGW01000009">
    <property type="protein sequence ID" value="OPJ54978.1"/>
    <property type="molecule type" value="Genomic_DNA"/>
</dbReference>
<dbReference type="RefSeq" id="WP_158080499.1">
    <property type="nucleotide sequence ID" value="NZ_MZGW01000009.1"/>
</dbReference>
<dbReference type="Gene3D" id="3.20.20.450">
    <property type="entry name" value="EAL domain"/>
    <property type="match status" value="1"/>
</dbReference>
<accession>A0A1V4I4R1</accession>
<dbReference type="FunFam" id="3.30.70.270:FF:000001">
    <property type="entry name" value="Diguanylate cyclase domain protein"/>
    <property type="match status" value="1"/>
</dbReference>
<dbReference type="GO" id="GO:0071111">
    <property type="term" value="F:cyclic-guanylate-specific phosphodiesterase activity"/>
    <property type="evidence" value="ECO:0007669"/>
    <property type="project" value="UniProtKB-EC"/>
</dbReference>
<dbReference type="STRING" id="29349.CLOTH_17900"/>
<sequence length="808" mass="92833">MEKYDKLESIYETLFKIIPYAVLILENGEIVDCNQTAICMFGYENKDDIIGVEPFKLSPTIQPNGLISDEKGKAQIQYALSNGNHKFEWVHKKSDGSVFFSEVILSKLFTEGSNTICAIIRDVTEWKIMQNKIKESENKYRSLFEKSNAVMILIDPETKDIVDANDAACVYYGYTKEKLTSLKITAINVSKKEDLYVQMESAKNKKTNYFCFKHRLSSGEIRDVEVYGGLIEINSKKLLYSIVHDITEKVMFEQRLMIQKSYFKQLFENSPDAIAILDNEGKVISINLAFKDLFQYDLDEIKGKLITNIICIEGNHEEDMNCTRIVQSGKIIRKETIRKDKQGNLIDVNLLSYPIIYNDKQIGIYSIYTDIRERKKYEEKIQTLAYTDSLTGLYNRAYFIDRLNYEINKKENKNIGIMFLDLDGFKKINDTLGHVVGDNVLKSFADRIKKYVRKEDIIARMGGDEFIILLPNVEKNEEIIDIAKKIVQNLENIFVIEEHNLYLTTSIGISTYPSDGTDAHTLIKNADIAMYKAKENIHSKIEVYSHRASSELKEKFIIDNDIRSAISKNELYICYQPIVDVMKKKIIGAEALLRWNHSELGSISPSEFIPIAEKNGCINSIGNWVIENVCRQNKLWQDLGYKNIFVSVNVSVRQLEEKDFVEKIKSILKSTNLDPRYLEIEITESAYMENIDNIISELKKLKDIGVGISIDDFGTGYSSLSQLSRLNIDKLKIDKSFVDNIENNDTNIKIVGAIIMVAKSLNIDVIAEGVENKRQLSILKKQRCKKVQGYVFSRPLTPDEFEKRLIRQ</sequence>
<comment type="caution">
    <text evidence="4">The sequence shown here is derived from an EMBL/GenBank/DDBJ whole genome shotgun (WGS) entry which is preliminary data.</text>
</comment>
<dbReference type="SUPFAM" id="SSF55785">
    <property type="entry name" value="PYP-like sensor domain (PAS domain)"/>
    <property type="match status" value="3"/>
</dbReference>
<dbReference type="Pfam" id="PF00563">
    <property type="entry name" value="EAL"/>
    <property type="match status" value="1"/>
</dbReference>
<dbReference type="SMART" id="SM00091">
    <property type="entry name" value="PAS"/>
    <property type="match status" value="3"/>
</dbReference>
<dbReference type="PROSITE" id="PS50112">
    <property type="entry name" value="PAS"/>
    <property type="match status" value="2"/>
</dbReference>
<dbReference type="InterPro" id="IPR052155">
    <property type="entry name" value="Biofilm_reg_signaling"/>
</dbReference>
<dbReference type="CDD" id="cd00130">
    <property type="entry name" value="PAS"/>
    <property type="match status" value="1"/>
</dbReference>
<dbReference type="InterPro" id="IPR035965">
    <property type="entry name" value="PAS-like_dom_sf"/>
</dbReference>
<dbReference type="InterPro" id="IPR000014">
    <property type="entry name" value="PAS"/>
</dbReference>
<dbReference type="PROSITE" id="PS50883">
    <property type="entry name" value="EAL"/>
    <property type="match status" value="1"/>
</dbReference>
<evidence type="ECO:0000259" key="3">
    <source>
        <dbReference type="PROSITE" id="PS50887"/>
    </source>
</evidence>
<dbReference type="Pfam" id="PF13426">
    <property type="entry name" value="PAS_9"/>
    <property type="match status" value="3"/>
</dbReference>
<dbReference type="InterPro" id="IPR001633">
    <property type="entry name" value="EAL_dom"/>
</dbReference>